<dbReference type="EMBL" id="CP015772">
    <property type="protein sequence ID" value="ANH84151.1"/>
    <property type="molecule type" value="Genomic_DNA"/>
</dbReference>
<dbReference type="AlphaFoldDB" id="A0A1A9IBT5"/>
<accession>A0A1A9IBT5</accession>
<evidence type="ECO:0000313" key="2">
    <source>
        <dbReference type="EMBL" id="ANH84151.1"/>
    </source>
</evidence>
<dbReference type="STRING" id="1176587.A8C56_22590"/>
<name>A0A1A9IBT5_9BACT</name>
<feature type="region of interest" description="Disordered" evidence="1">
    <location>
        <begin position="14"/>
        <end position="41"/>
    </location>
</feature>
<sequence length="225" mass="25118">MILGGIIAGCNGCKGKNTSGKGGEDDTTGIDRSERHDTLVTQPPADSLNTFVITPANKDSVLSATTKEVLTLFKNKEYEKLDSFIHPEEGIRFSPYGTVDPKDDKKFSREEFKGLITTDRNKKIEWGSYDGSGNPILLTPAEYFGRFVYDGNFLKPQKAGVNIRFGKGNSINNLKTVYPGSEFTENYLDGTKKNGGIDWRSVRLVYKLKNGRYYLVGIIHDQWTI</sequence>
<dbReference type="KEGG" id="nia:A8C56_22590"/>
<feature type="compositionally biased region" description="Basic and acidic residues" evidence="1">
    <location>
        <begin position="29"/>
        <end position="38"/>
    </location>
</feature>
<keyword evidence="3" id="KW-1185">Reference proteome</keyword>
<protein>
    <submittedName>
        <fullName evidence="2">Uncharacterized protein</fullName>
    </submittedName>
</protein>
<gene>
    <name evidence="2" type="ORF">A8C56_22590</name>
</gene>
<dbReference type="Proteomes" id="UP000077667">
    <property type="component" value="Chromosome"/>
</dbReference>
<evidence type="ECO:0000313" key="3">
    <source>
        <dbReference type="Proteomes" id="UP000077667"/>
    </source>
</evidence>
<organism evidence="2 3">
    <name type="scientific">Niabella ginsenosidivorans</name>
    <dbReference type="NCBI Taxonomy" id="1176587"/>
    <lineage>
        <taxon>Bacteria</taxon>
        <taxon>Pseudomonadati</taxon>
        <taxon>Bacteroidota</taxon>
        <taxon>Chitinophagia</taxon>
        <taxon>Chitinophagales</taxon>
        <taxon>Chitinophagaceae</taxon>
        <taxon>Niabella</taxon>
    </lineage>
</organism>
<reference evidence="2 3" key="1">
    <citation type="submission" date="2016-05" db="EMBL/GenBank/DDBJ databases">
        <title>Niabella ginsenosidivorans BS26 whole genome sequencing.</title>
        <authorList>
            <person name="Im W.T."/>
            <person name="Siddiqi M.Z."/>
        </authorList>
    </citation>
    <scope>NUCLEOTIDE SEQUENCE [LARGE SCALE GENOMIC DNA]</scope>
    <source>
        <strain evidence="2 3">BS26</strain>
    </source>
</reference>
<proteinExistence type="predicted"/>
<evidence type="ECO:0000256" key="1">
    <source>
        <dbReference type="SAM" id="MobiDB-lite"/>
    </source>
</evidence>